<dbReference type="RefSeq" id="WP_121514265.1">
    <property type="nucleotide sequence ID" value="NZ_MJLX01000135.1"/>
</dbReference>
<feature type="domain" description="KAP NTPase" evidence="1">
    <location>
        <begin position="25"/>
        <end position="309"/>
    </location>
</feature>
<comment type="caution">
    <text evidence="2">The sequence shown here is derived from an EMBL/GenBank/DDBJ whole genome shotgun (WGS) entry which is preliminary data.</text>
</comment>
<dbReference type="InterPro" id="IPR011646">
    <property type="entry name" value="KAP_P-loop"/>
</dbReference>
<accession>A0AAE8EK52</accession>
<name>A0AAE8EK52_9GAMM</name>
<sequence length="506" mass="57464">MGKYHNDKPITGGADDPDLLNRLDFSNKLAEILLLKLDDSCLTVSLEGEWGYGKTSIINLVKGALQENDTLPIIVEYNPWLAGNPESLIQDFLLQLSSQLHVRDSSAEALTASKELITYSGLFSVAKLIPGAEPWASVIEKALSTLSITEKNISKLKELDLIGRKKKVIDALKKIKTPIIVIIDDIDRLTPSETFQILRLIKAVADFDGTSFLLAFDSNYLTSVLSRNDIVNSYEYINKIIQLRVPLPLISEHGMSELATDEFEKLGGEELTNKFDGDQDRFSWIYSRYFKKIIKSPRDLKRLFNHLRFVLDQVGGQVCFSDLFALSLIATRANPVYEHIKKCPEAYIGRNILGYDILMDKSHEVIEKLSKERDGYLEHFIDNERKLIKNLLHEIFPLIVADGYSYPFETSNADAAGRVSAQQRLHIALHYSTPIGYVTDLEVNDFISGSIDRKEFLNQVLSNNAEERFFEMLTNYADKCADHFFHLLGRIYDIFINSQKLKSSFM</sequence>
<dbReference type="Gene3D" id="3.40.50.300">
    <property type="entry name" value="P-loop containing nucleotide triphosphate hydrolases"/>
    <property type="match status" value="1"/>
</dbReference>
<feature type="non-terminal residue" evidence="2">
    <location>
        <position position="506"/>
    </location>
</feature>
<evidence type="ECO:0000313" key="3">
    <source>
        <dbReference type="Proteomes" id="UP000285972"/>
    </source>
</evidence>
<dbReference type="InterPro" id="IPR052754">
    <property type="entry name" value="NTPase_KAP_P-loop"/>
</dbReference>
<dbReference type="PANTHER" id="PTHR22674">
    <property type="entry name" value="NTPASE, KAP FAMILY P-LOOP DOMAIN-CONTAINING 1"/>
    <property type="match status" value="1"/>
</dbReference>
<dbReference type="EMBL" id="MJLX01000135">
    <property type="protein sequence ID" value="RLM15518.1"/>
    <property type="molecule type" value="Genomic_DNA"/>
</dbReference>
<dbReference type="InterPro" id="IPR027417">
    <property type="entry name" value="P-loop_NTPase"/>
</dbReference>
<organism evidence="2 3">
    <name type="scientific">Brenneria goodwinii</name>
    <dbReference type="NCBI Taxonomy" id="1109412"/>
    <lineage>
        <taxon>Bacteria</taxon>
        <taxon>Pseudomonadati</taxon>
        <taxon>Pseudomonadota</taxon>
        <taxon>Gammaproteobacteria</taxon>
        <taxon>Enterobacterales</taxon>
        <taxon>Pectobacteriaceae</taxon>
        <taxon>Brenneria</taxon>
    </lineage>
</organism>
<dbReference type="Proteomes" id="UP000285972">
    <property type="component" value="Unassembled WGS sequence"/>
</dbReference>
<dbReference type="Pfam" id="PF07693">
    <property type="entry name" value="KAP_NTPase"/>
    <property type="match status" value="1"/>
</dbReference>
<dbReference type="AlphaFoldDB" id="A0AAE8EK52"/>
<gene>
    <name evidence="2" type="ORF">BIY26_23050</name>
</gene>
<evidence type="ECO:0000313" key="2">
    <source>
        <dbReference type="EMBL" id="RLM15518.1"/>
    </source>
</evidence>
<dbReference type="SUPFAM" id="SSF52540">
    <property type="entry name" value="P-loop containing nucleoside triphosphate hydrolases"/>
    <property type="match status" value="1"/>
</dbReference>
<evidence type="ECO:0000259" key="1">
    <source>
        <dbReference type="Pfam" id="PF07693"/>
    </source>
</evidence>
<proteinExistence type="predicted"/>
<dbReference type="PANTHER" id="PTHR22674:SF6">
    <property type="entry name" value="NTPASE KAP FAMILY P-LOOP DOMAIN-CONTAINING PROTEIN 1"/>
    <property type="match status" value="1"/>
</dbReference>
<protein>
    <submittedName>
        <fullName evidence="2">AAA family ATPase</fullName>
    </submittedName>
</protein>
<reference evidence="2 3" key="1">
    <citation type="submission" date="2016-09" db="EMBL/GenBank/DDBJ databases">
        <authorList>
            <person name="Doonan J."/>
            <person name="Pachebat J.A."/>
            <person name="Golyshin P.N."/>
            <person name="Denman S."/>
            <person name="Mcdonald J.E."/>
        </authorList>
    </citation>
    <scope>NUCLEOTIDE SEQUENCE [LARGE SCALE GENOMIC DNA]</scope>
    <source>
        <strain evidence="2 3">FRB141</strain>
    </source>
</reference>